<dbReference type="GO" id="GO:0032259">
    <property type="term" value="P:methylation"/>
    <property type="evidence" value="ECO:0007669"/>
    <property type="project" value="UniProtKB-KW"/>
</dbReference>
<dbReference type="EC" id="2.1.1.37" evidence="1"/>
<sequence length="542" mass="59793">MLLANELSPMAGETFACNLLGEDLTHAAKSSQVSGQLKTKWLSSKFGRHELAKRLQENPQDYPPLGTQFGDLDEDGTDLKGALVVGNVRQLNAWLNEPSNRKALEEIRHGFGSGNIDLVSGGPPCQSFSMAGSRQYTHSRNDLPWEFAKFVQLTRPKFALLENVTGILRPFQVDGSEVFAWVEVAKAFARIGIEGGDDAGDARGGYVPLCLHVNAKFAGVAQNRTRFIMLSFRRDVFDILLGKMIGRDRELLLSSVEFFEKARAGKPIRRDDLPLYDAAKTRNLLDGTFLAGLSTPARPPTTMDAIDDLREHGLAQSEYVQGINTLLGPQALPPKTVTLGTEVANHVLRKHGLAVQARFRVYQVLSKFGKKSPIAAAVYKLLRGSAHELDEESWKQLSSSSYFIPAQGSFHQFKNKIFFEEFLTGLQTKKSSQQALLPDEPAPAAVSIPDDVCHYHMSLGGLRTLTVREMARIQSFPDNYVFRSKATTGGEKRKYEVPQYTQVGNAVPPILGHALGQIVQGLLKQYHQSLGQTEDSSFLHAA</sequence>
<dbReference type="Gene3D" id="3.90.120.10">
    <property type="entry name" value="DNA Methylase, subunit A, domain 2"/>
    <property type="match status" value="1"/>
</dbReference>
<dbReference type="AlphaFoldDB" id="A0A562R1U6"/>
<evidence type="ECO:0000313" key="9">
    <source>
        <dbReference type="Proteomes" id="UP000318431"/>
    </source>
</evidence>
<dbReference type="InterPro" id="IPR029063">
    <property type="entry name" value="SAM-dependent_MTases_sf"/>
</dbReference>
<evidence type="ECO:0000256" key="1">
    <source>
        <dbReference type="ARBA" id="ARBA00011975"/>
    </source>
</evidence>
<dbReference type="SUPFAM" id="SSF53335">
    <property type="entry name" value="S-adenosyl-L-methionine-dependent methyltransferases"/>
    <property type="match status" value="1"/>
</dbReference>
<dbReference type="GO" id="GO:0003886">
    <property type="term" value="F:DNA (cytosine-5-)-methyltransferase activity"/>
    <property type="evidence" value="ECO:0007669"/>
    <property type="project" value="UniProtKB-EC"/>
</dbReference>
<proteinExistence type="inferred from homology"/>
<evidence type="ECO:0000313" key="8">
    <source>
        <dbReference type="EMBL" id="TWI62564.1"/>
    </source>
</evidence>
<comment type="similarity">
    <text evidence="7">Belongs to the class I-like SAM-binding methyltransferase superfamily. C5-methyltransferase family.</text>
</comment>
<keyword evidence="3 7" id="KW-0808">Transferase</keyword>
<keyword evidence="5" id="KW-0680">Restriction system</keyword>
<dbReference type="PROSITE" id="PS00094">
    <property type="entry name" value="C5_MTASE_1"/>
    <property type="match status" value="1"/>
</dbReference>
<reference evidence="8 9" key="1">
    <citation type="journal article" date="2015" name="Stand. Genomic Sci.">
        <title>Genomic Encyclopedia of Bacterial and Archaeal Type Strains, Phase III: the genomes of soil and plant-associated and newly described type strains.</title>
        <authorList>
            <person name="Whitman W.B."/>
            <person name="Woyke T."/>
            <person name="Klenk H.P."/>
            <person name="Zhou Y."/>
            <person name="Lilburn T.G."/>
            <person name="Beck B.J."/>
            <person name="De Vos P."/>
            <person name="Vandamme P."/>
            <person name="Eisen J.A."/>
            <person name="Garrity G."/>
            <person name="Hugenholtz P."/>
            <person name="Kyrpides N.C."/>
        </authorList>
    </citation>
    <scope>NUCLEOTIDE SEQUENCE [LARGE SCALE GENOMIC DNA]</scope>
    <source>
        <strain evidence="8 9">CGMCC 1.10822</strain>
    </source>
</reference>
<dbReference type="PROSITE" id="PS51679">
    <property type="entry name" value="SAM_MT_C5"/>
    <property type="match status" value="1"/>
</dbReference>
<evidence type="ECO:0000256" key="4">
    <source>
        <dbReference type="ARBA" id="ARBA00022691"/>
    </source>
</evidence>
<dbReference type="InterPro" id="IPR031303">
    <property type="entry name" value="C5_meth_CS"/>
</dbReference>
<gene>
    <name evidence="8" type="ORF">IP91_04085</name>
</gene>
<dbReference type="Pfam" id="PF00145">
    <property type="entry name" value="DNA_methylase"/>
    <property type="match status" value="1"/>
</dbReference>
<dbReference type="EMBL" id="VLLB01000008">
    <property type="protein sequence ID" value="TWI62564.1"/>
    <property type="molecule type" value="Genomic_DNA"/>
</dbReference>
<keyword evidence="9" id="KW-1185">Reference proteome</keyword>
<evidence type="ECO:0000256" key="3">
    <source>
        <dbReference type="ARBA" id="ARBA00022679"/>
    </source>
</evidence>
<dbReference type="PANTHER" id="PTHR10629:SF52">
    <property type="entry name" value="DNA (CYTOSINE-5)-METHYLTRANSFERASE 1"/>
    <property type="match status" value="1"/>
</dbReference>
<evidence type="ECO:0000256" key="7">
    <source>
        <dbReference type="PROSITE-ProRule" id="PRU01016"/>
    </source>
</evidence>
<comment type="catalytic activity">
    <reaction evidence="6">
        <text>a 2'-deoxycytidine in DNA + S-adenosyl-L-methionine = a 5-methyl-2'-deoxycytidine in DNA + S-adenosyl-L-homocysteine + H(+)</text>
        <dbReference type="Rhea" id="RHEA:13681"/>
        <dbReference type="Rhea" id="RHEA-COMP:11369"/>
        <dbReference type="Rhea" id="RHEA-COMP:11370"/>
        <dbReference type="ChEBI" id="CHEBI:15378"/>
        <dbReference type="ChEBI" id="CHEBI:57856"/>
        <dbReference type="ChEBI" id="CHEBI:59789"/>
        <dbReference type="ChEBI" id="CHEBI:85452"/>
        <dbReference type="ChEBI" id="CHEBI:85454"/>
        <dbReference type="EC" id="2.1.1.37"/>
    </reaction>
</comment>
<dbReference type="Gene3D" id="3.40.50.150">
    <property type="entry name" value="Vaccinia Virus protein VP39"/>
    <property type="match status" value="1"/>
</dbReference>
<keyword evidence="4 7" id="KW-0949">S-adenosyl-L-methionine</keyword>
<dbReference type="InterPro" id="IPR018117">
    <property type="entry name" value="C5_DNA_meth_AS"/>
</dbReference>
<feature type="active site" evidence="7">
    <location>
        <position position="125"/>
    </location>
</feature>
<evidence type="ECO:0000256" key="5">
    <source>
        <dbReference type="ARBA" id="ARBA00022747"/>
    </source>
</evidence>
<organism evidence="8 9">
    <name type="scientific">Pseudoduganella lurida</name>
    <dbReference type="NCBI Taxonomy" id="1036180"/>
    <lineage>
        <taxon>Bacteria</taxon>
        <taxon>Pseudomonadati</taxon>
        <taxon>Pseudomonadota</taxon>
        <taxon>Betaproteobacteria</taxon>
        <taxon>Burkholderiales</taxon>
        <taxon>Oxalobacteraceae</taxon>
        <taxon>Telluria group</taxon>
        <taxon>Pseudoduganella</taxon>
    </lineage>
</organism>
<accession>A0A562R1U6</accession>
<dbReference type="GO" id="GO:0009307">
    <property type="term" value="P:DNA restriction-modification system"/>
    <property type="evidence" value="ECO:0007669"/>
    <property type="project" value="UniProtKB-KW"/>
</dbReference>
<dbReference type="PANTHER" id="PTHR10629">
    <property type="entry name" value="CYTOSINE-SPECIFIC METHYLTRANSFERASE"/>
    <property type="match status" value="1"/>
</dbReference>
<keyword evidence="2 7" id="KW-0489">Methyltransferase</keyword>
<evidence type="ECO:0000256" key="6">
    <source>
        <dbReference type="ARBA" id="ARBA00047422"/>
    </source>
</evidence>
<dbReference type="PROSITE" id="PS00095">
    <property type="entry name" value="C5_MTASE_2"/>
    <property type="match status" value="1"/>
</dbReference>
<name>A0A562R1U6_9BURK</name>
<protein>
    <recommendedName>
        <fullName evidence="1">DNA (cytosine-5-)-methyltransferase</fullName>
        <ecNumber evidence="1">2.1.1.37</ecNumber>
    </recommendedName>
</protein>
<dbReference type="InterPro" id="IPR001525">
    <property type="entry name" value="C5_MeTfrase"/>
</dbReference>
<evidence type="ECO:0000256" key="2">
    <source>
        <dbReference type="ARBA" id="ARBA00022603"/>
    </source>
</evidence>
<dbReference type="InterPro" id="IPR050390">
    <property type="entry name" value="C5-Methyltransferase"/>
</dbReference>
<dbReference type="Proteomes" id="UP000318431">
    <property type="component" value="Unassembled WGS sequence"/>
</dbReference>
<comment type="caution">
    <text evidence="8">The sequence shown here is derived from an EMBL/GenBank/DDBJ whole genome shotgun (WGS) entry which is preliminary data.</text>
</comment>